<dbReference type="Proteomes" id="UP000007875">
    <property type="component" value="Unassembled WGS sequence"/>
</dbReference>
<dbReference type="Ensembl" id="ENSCSAVT00000012927.1">
    <property type="protein sequence ID" value="ENSCSAVP00000012778.1"/>
    <property type="gene ID" value="ENSCSAVG00000007503.1"/>
</dbReference>
<sequence length="102" mass="11073">MKQERSENASASKQAEDSTASNDTGRIPHNDSLSTAHRRFNAGGPHSNPRNVTLPSGYIPSNERVQNKAKQPPISTVVPSINIENNDEKQDDTTDTEDGGDE</sequence>
<dbReference type="AlphaFoldDB" id="H2Z5B6"/>
<name>H2Z5B6_CIOSA</name>
<feature type="compositionally biased region" description="Acidic residues" evidence="1">
    <location>
        <begin position="93"/>
        <end position="102"/>
    </location>
</feature>
<accession>H2Z5B6</accession>
<organism evidence="2 3">
    <name type="scientific">Ciona savignyi</name>
    <name type="common">Pacific transparent sea squirt</name>
    <dbReference type="NCBI Taxonomy" id="51511"/>
    <lineage>
        <taxon>Eukaryota</taxon>
        <taxon>Metazoa</taxon>
        <taxon>Chordata</taxon>
        <taxon>Tunicata</taxon>
        <taxon>Ascidiacea</taxon>
        <taxon>Phlebobranchia</taxon>
        <taxon>Cionidae</taxon>
        <taxon>Ciona</taxon>
    </lineage>
</organism>
<feature type="compositionally biased region" description="Polar residues" evidence="1">
    <location>
        <begin position="8"/>
        <end position="24"/>
    </location>
</feature>
<reference evidence="2" key="2">
    <citation type="submission" date="2025-08" db="UniProtKB">
        <authorList>
            <consortium name="Ensembl"/>
        </authorList>
    </citation>
    <scope>IDENTIFICATION</scope>
</reference>
<dbReference type="GeneTree" id="ENSGT00940000167501"/>
<evidence type="ECO:0000313" key="3">
    <source>
        <dbReference type="Proteomes" id="UP000007875"/>
    </source>
</evidence>
<reference evidence="3" key="1">
    <citation type="submission" date="2003-08" db="EMBL/GenBank/DDBJ databases">
        <authorList>
            <person name="Birren B."/>
            <person name="Nusbaum C."/>
            <person name="Abebe A."/>
            <person name="Abouelleil A."/>
            <person name="Adekoya E."/>
            <person name="Ait-zahra M."/>
            <person name="Allen N."/>
            <person name="Allen T."/>
            <person name="An P."/>
            <person name="Anderson M."/>
            <person name="Anderson S."/>
            <person name="Arachchi H."/>
            <person name="Armbruster J."/>
            <person name="Bachantsang P."/>
            <person name="Baldwin J."/>
            <person name="Barry A."/>
            <person name="Bayul T."/>
            <person name="Blitshsteyn B."/>
            <person name="Bloom T."/>
            <person name="Blye J."/>
            <person name="Boguslavskiy L."/>
            <person name="Borowsky M."/>
            <person name="Boukhgalter B."/>
            <person name="Brunache A."/>
            <person name="Butler J."/>
            <person name="Calixte N."/>
            <person name="Calvo S."/>
            <person name="Camarata J."/>
            <person name="Campo K."/>
            <person name="Chang J."/>
            <person name="Cheshatsang Y."/>
            <person name="Citroen M."/>
            <person name="Collymore A."/>
            <person name="Considine T."/>
            <person name="Cook A."/>
            <person name="Cooke P."/>
            <person name="Corum B."/>
            <person name="Cuomo C."/>
            <person name="David R."/>
            <person name="Dawoe T."/>
            <person name="Degray S."/>
            <person name="Dodge S."/>
            <person name="Dooley K."/>
            <person name="Dorje P."/>
            <person name="Dorjee K."/>
            <person name="Dorris L."/>
            <person name="Duffey N."/>
            <person name="Dupes A."/>
            <person name="Elkins T."/>
            <person name="Engels R."/>
            <person name="Erickson J."/>
            <person name="Farina A."/>
            <person name="Faro S."/>
            <person name="Ferreira P."/>
            <person name="Fischer H."/>
            <person name="Fitzgerald M."/>
            <person name="Foley K."/>
            <person name="Gage D."/>
            <person name="Galagan J."/>
            <person name="Gearin G."/>
            <person name="Gnerre S."/>
            <person name="Gnirke A."/>
            <person name="Goyette A."/>
            <person name="Graham J."/>
            <person name="Grandbois E."/>
            <person name="Gyaltsen K."/>
            <person name="Hafez N."/>
            <person name="Hagopian D."/>
            <person name="Hagos B."/>
            <person name="Hall J."/>
            <person name="Hatcher B."/>
            <person name="Heller A."/>
            <person name="Higgins H."/>
            <person name="Honan T."/>
            <person name="Horn A."/>
            <person name="Houde N."/>
            <person name="Hughes L."/>
            <person name="Hulme W."/>
            <person name="Husby E."/>
            <person name="Iliev I."/>
            <person name="Jaffe D."/>
            <person name="Jones C."/>
            <person name="Kamal M."/>
            <person name="Kamat A."/>
            <person name="Kamvysselis M."/>
            <person name="Karlsson E."/>
            <person name="Kells C."/>
            <person name="Kieu A."/>
            <person name="Kisner P."/>
            <person name="Kodira C."/>
            <person name="Kulbokas E."/>
            <person name="Labutti K."/>
            <person name="Lama D."/>
            <person name="Landers T."/>
            <person name="Leger J."/>
            <person name="Levine S."/>
            <person name="Lewis D."/>
            <person name="Lewis T."/>
            <person name="Lindblad-toh K."/>
            <person name="Liu X."/>
            <person name="Lokyitsang T."/>
            <person name="Lokyitsang Y."/>
            <person name="Lucien O."/>
            <person name="Lui A."/>
            <person name="Ma L.J."/>
            <person name="Mabbitt R."/>
            <person name="Macdonald J."/>
            <person name="Maclean C."/>
            <person name="Major J."/>
            <person name="Manning J."/>
            <person name="Marabella R."/>
            <person name="Maru K."/>
            <person name="Matthews C."/>
            <person name="Mauceli E."/>
            <person name="Mccarthy M."/>
            <person name="Mcdonough S."/>
            <person name="Mcghee T."/>
            <person name="Meldrim J."/>
            <person name="Meneus L."/>
            <person name="Mesirov J."/>
            <person name="Mihalev A."/>
            <person name="Mihova T."/>
            <person name="Mikkelsen T."/>
            <person name="Mlenga V."/>
            <person name="Moru K."/>
            <person name="Mozes J."/>
            <person name="Mulrain L."/>
            <person name="Munson G."/>
            <person name="Naylor J."/>
            <person name="Newes C."/>
            <person name="Nguyen C."/>
            <person name="Nguyen N."/>
            <person name="Nguyen T."/>
            <person name="Nicol R."/>
            <person name="Nielsen C."/>
            <person name="Nizzari M."/>
            <person name="Norbu C."/>
            <person name="Norbu N."/>
            <person name="O'donnell P."/>
            <person name="Okoawo O."/>
            <person name="O'leary S."/>
            <person name="Omotosho B."/>
            <person name="O'neill K."/>
            <person name="Osman S."/>
            <person name="Parker S."/>
            <person name="Perrin D."/>
            <person name="Phunkhang P."/>
            <person name="Piqani B."/>
            <person name="Purcell S."/>
            <person name="Rachupka T."/>
            <person name="Ramasamy U."/>
            <person name="Rameau R."/>
            <person name="Ray V."/>
            <person name="Raymond C."/>
            <person name="Retta R."/>
            <person name="Richardson S."/>
            <person name="Rise C."/>
            <person name="Rodriguez J."/>
            <person name="Rogers J."/>
            <person name="Rogov P."/>
            <person name="Rutman M."/>
            <person name="Schupbach R."/>
            <person name="Seaman C."/>
            <person name="Settipalli S."/>
            <person name="Sharpe T."/>
            <person name="Sheridan J."/>
            <person name="Sherpa N."/>
            <person name="Shi J."/>
            <person name="Smirnov S."/>
            <person name="Smith C."/>
            <person name="Sougnez C."/>
            <person name="Spencer B."/>
            <person name="Stalker J."/>
            <person name="Stange-thomann N."/>
            <person name="Stavropoulos S."/>
            <person name="Stetson K."/>
            <person name="Stone C."/>
            <person name="Stone S."/>
            <person name="Stubbs M."/>
            <person name="Talamas J."/>
            <person name="Tchuinga P."/>
            <person name="Tenzing P."/>
            <person name="Tesfaye S."/>
            <person name="Theodore J."/>
            <person name="Thoulutsang Y."/>
            <person name="Topham K."/>
            <person name="Towey S."/>
            <person name="Tsamla T."/>
            <person name="Tsomo N."/>
            <person name="Vallee D."/>
            <person name="Vassiliev H."/>
            <person name="Venkataraman V."/>
            <person name="Vinson J."/>
            <person name="Vo A."/>
            <person name="Wade C."/>
            <person name="Wang S."/>
            <person name="Wangchuk T."/>
            <person name="Wangdi T."/>
            <person name="Whittaker C."/>
            <person name="Wilkinson J."/>
            <person name="Wu Y."/>
            <person name="Wyman D."/>
            <person name="Yadav S."/>
            <person name="Yang S."/>
            <person name="Yang X."/>
            <person name="Yeager S."/>
            <person name="Yee E."/>
            <person name="Young G."/>
            <person name="Zainoun J."/>
            <person name="Zembeck L."/>
            <person name="Zimmer A."/>
            <person name="Zody M."/>
            <person name="Lander E."/>
        </authorList>
    </citation>
    <scope>NUCLEOTIDE SEQUENCE [LARGE SCALE GENOMIC DNA]</scope>
</reference>
<reference evidence="2" key="3">
    <citation type="submission" date="2025-09" db="UniProtKB">
        <authorList>
            <consortium name="Ensembl"/>
        </authorList>
    </citation>
    <scope>IDENTIFICATION</scope>
</reference>
<evidence type="ECO:0000256" key="1">
    <source>
        <dbReference type="SAM" id="MobiDB-lite"/>
    </source>
</evidence>
<evidence type="ECO:0000313" key="2">
    <source>
        <dbReference type="Ensembl" id="ENSCSAVP00000012778.1"/>
    </source>
</evidence>
<feature type="compositionally biased region" description="Polar residues" evidence="1">
    <location>
        <begin position="73"/>
        <end position="84"/>
    </location>
</feature>
<proteinExistence type="predicted"/>
<dbReference type="HOGENOM" id="CLU_2283700_0_0_1"/>
<keyword evidence="3" id="KW-1185">Reference proteome</keyword>
<protein>
    <submittedName>
        <fullName evidence="2">Uncharacterized protein</fullName>
    </submittedName>
</protein>
<feature type="region of interest" description="Disordered" evidence="1">
    <location>
        <begin position="1"/>
        <end position="102"/>
    </location>
</feature>